<evidence type="ECO:0008006" key="4">
    <source>
        <dbReference type="Google" id="ProtNLM"/>
    </source>
</evidence>
<dbReference type="InterPro" id="IPR052998">
    <property type="entry name" value="Hetero-Diels-Alderase-like"/>
</dbReference>
<comment type="caution">
    <text evidence="2">The sequence shown here is derived from an EMBL/GenBank/DDBJ whole genome shotgun (WGS) entry which is preliminary data.</text>
</comment>
<dbReference type="Proteomes" id="UP000237631">
    <property type="component" value="Unassembled WGS sequence"/>
</dbReference>
<evidence type="ECO:0000313" key="2">
    <source>
        <dbReference type="EMBL" id="PPJ58063.1"/>
    </source>
</evidence>
<accession>A0A2S6CED7</accession>
<keyword evidence="3" id="KW-1185">Reference proteome</keyword>
<protein>
    <recommendedName>
        <fullName evidence="4">SMP-30/Gluconolactonase/LRE-like region domain-containing protein</fullName>
    </recommendedName>
</protein>
<dbReference type="AlphaFoldDB" id="A0A2S6CED7"/>
<proteinExistence type="predicted"/>
<dbReference type="STRING" id="357750.A0A2S6CED7"/>
<gene>
    <name evidence="2" type="ORF">CBER1_03822</name>
</gene>
<name>A0A2S6CED7_9PEZI</name>
<dbReference type="EMBL" id="PNEN01000475">
    <property type="protein sequence ID" value="PPJ58063.1"/>
    <property type="molecule type" value="Genomic_DNA"/>
</dbReference>
<dbReference type="SUPFAM" id="SSF63829">
    <property type="entry name" value="Calcium-dependent phosphotriesterase"/>
    <property type="match status" value="1"/>
</dbReference>
<feature type="chain" id="PRO_5015478897" description="SMP-30/Gluconolactonase/LRE-like region domain-containing protein" evidence="1">
    <location>
        <begin position="20"/>
        <end position="341"/>
    </location>
</feature>
<feature type="signal peptide" evidence="1">
    <location>
        <begin position="1"/>
        <end position="19"/>
    </location>
</feature>
<dbReference type="PANTHER" id="PTHR42060">
    <property type="entry name" value="NHL REPEAT-CONTAINING PROTEIN-RELATED"/>
    <property type="match status" value="1"/>
</dbReference>
<dbReference type="InterPro" id="IPR011042">
    <property type="entry name" value="6-blade_b-propeller_TolB-like"/>
</dbReference>
<sequence>MRYTLSTLVLGAAIAHGLAKTVPDDADLPVHILDRLNDGPRFENIAVRANGQILATTTQPNASIYQFDPLGILPPTLVYNIPNIRSAVGIAERGQDIFYVASGDFDIMNPRNTTPASYSITKLDMRGVEVLPKGGLTKPPRAQRVASLPNAALPNGIAFAQPLSEHLLVADSFRGLIWNVNVCAGEVRATLKDNSTNGSRPTGPNFTGINGIKVHQGNIYYTNTGKSSLYREAVDEKGQVQETSTPTLITGNLTCDDLVLDHYGAAYVAGPLGVITKVDPSGQQEIIAGRPRSNPSSLVGPTAVRFGRLVSDHWSLYVTTNGGLTQTPPLNSVGLSRIDLK</sequence>
<dbReference type="PANTHER" id="PTHR42060:SF1">
    <property type="entry name" value="NHL REPEAT-CONTAINING PROTEIN"/>
    <property type="match status" value="1"/>
</dbReference>
<dbReference type="OrthoDB" id="9977941at2759"/>
<dbReference type="Gene3D" id="2.120.10.30">
    <property type="entry name" value="TolB, C-terminal domain"/>
    <property type="match status" value="1"/>
</dbReference>
<reference evidence="3" key="1">
    <citation type="journal article" date="2017" name="bioRxiv">
        <title>Conservation of a gene cluster reveals novel cercosporin biosynthetic mechanisms and extends production to the genus Colletotrichum.</title>
        <authorList>
            <person name="de Jonge R."/>
            <person name="Ebert M.K."/>
            <person name="Huitt-Roehl C.R."/>
            <person name="Pal P."/>
            <person name="Suttle J.C."/>
            <person name="Spanner R.E."/>
            <person name="Neubauer J.D."/>
            <person name="Jurick W.M.II."/>
            <person name="Stott K.A."/>
            <person name="Secor G.A."/>
            <person name="Thomma B.P.H.J."/>
            <person name="Van de Peer Y."/>
            <person name="Townsend C.A."/>
            <person name="Bolton M.D."/>
        </authorList>
    </citation>
    <scope>NUCLEOTIDE SEQUENCE [LARGE SCALE GENOMIC DNA]</scope>
    <source>
        <strain evidence="3">CBS538.71</strain>
    </source>
</reference>
<evidence type="ECO:0000313" key="3">
    <source>
        <dbReference type="Proteomes" id="UP000237631"/>
    </source>
</evidence>
<organism evidence="2 3">
    <name type="scientific">Cercospora berteroae</name>
    <dbReference type="NCBI Taxonomy" id="357750"/>
    <lineage>
        <taxon>Eukaryota</taxon>
        <taxon>Fungi</taxon>
        <taxon>Dikarya</taxon>
        <taxon>Ascomycota</taxon>
        <taxon>Pezizomycotina</taxon>
        <taxon>Dothideomycetes</taxon>
        <taxon>Dothideomycetidae</taxon>
        <taxon>Mycosphaerellales</taxon>
        <taxon>Mycosphaerellaceae</taxon>
        <taxon>Cercospora</taxon>
    </lineage>
</organism>
<evidence type="ECO:0000256" key="1">
    <source>
        <dbReference type="SAM" id="SignalP"/>
    </source>
</evidence>
<keyword evidence="1" id="KW-0732">Signal</keyword>